<evidence type="ECO:0000313" key="2">
    <source>
        <dbReference type="EMBL" id="KAA6413471.1"/>
    </source>
</evidence>
<feature type="region of interest" description="Disordered" evidence="1">
    <location>
        <begin position="142"/>
        <end position="177"/>
    </location>
</feature>
<reference evidence="2 3" key="1">
    <citation type="submission" date="2019-09" db="EMBL/GenBank/DDBJ databases">
        <title>The hologenome of the rock-dwelling lichen Lasallia pustulata.</title>
        <authorList>
            <person name="Greshake Tzovaras B."/>
            <person name="Segers F."/>
            <person name="Bicker A."/>
            <person name="Dal Grande F."/>
            <person name="Otte J."/>
            <person name="Hankeln T."/>
            <person name="Schmitt I."/>
            <person name="Ebersberger I."/>
        </authorList>
    </citation>
    <scope>NUCLEOTIDE SEQUENCE [LARGE SCALE GENOMIC DNA]</scope>
    <source>
        <strain evidence="2">A1-1</strain>
    </source>
</reference>
<evidence type="ECO:0000256" key="1">
    <source>
        <dbReference type="SAM" id="MobiDB-lite"/>
    </source>
</evidence>
<accession>A0A5M8PWK5</accession>
<comment type="caution">
    <text evidence="2">The sequence shown here is derived from an EMBL/GenBank/DDBJ whole genome shotgun (WGS) entry which is preliminary data.</text>
</comment>
<dbReference type="Proteomes" id="UP000324767">
    <property type="component" value="Unassembled WGS sequence"/>
</dbReference>
<feature type="compositionally biased region" description="Basic and acidic residues" evidence="1">
    <location>
        <begin position="142"/>
        <end position="155"/>
    </location>
</feature>
<gene>
    <name evidence="2" type="ORF">FRX48_03217</name>
</gene>
<proteinExistence type="predicted"/>
<organism evidence="2 3">
    <name type="scientific">Lasallia pustulata</name>
    <dbReference type="NCBI Taxonomy" id="136370"/>
    <lineage>
        <taxon>Eukaryota</taxon>
        <taxon>Fungi</taxon>
        <taxon>Dikarya</taxon>
        <taxon>Ascomycota</taxon>
        <taxon>Pezizomycotina</taxon>
        <taxon>Lecanoromycetes</taxon>
        <taxon>OSLEUM clade</taxon>
        <taxon>Umbilicariomycetidae</taxon>
        <taxon>Umbilicariales</taxon>
        <taxon>Umbilicariaceae</taxon>
        <taxon>Lasallia</taxon>
    </lineage>
</organism>
<feature type="compositionally biased region" description="Pro residues" evidence="1">
    <location>
        <begin position="162"/>
        <end position="174"/>
    </location>
</feature>
<protein>
    <submittedName>
        <fullName evidence="2">Uncharacterized protein</fullName>
    </submittedName>
</protein>
<dbReference type="EMBL" id="VXIT01000004">
    <property type="protein sequence ID" value="KAA6413471.1"/>
    <property type="molecule type" value="Genomic_DNA"/>
</dbReference>
<name>A0A5M8PWK5_9LECA</name>
<evidence type="ECO:0000313" key="3">
    <source>
        <dbReference type="Proteomes" id="UP000324767"/>
    </source>
</evidence>
<dbReference type="AlphaFoldDB" id="A0A5M8PWK5"/>
<sequence length="193" mass="21237">MVKEEVVAEEPRSCDSEELATRIPSETAIQHTGNDRAKRVKKDVVPAAAVDKDPEEDKDAEWTLNMQQKAVRQGNAVVNSLDLTAFSWPLRKATETEEESEVVAGLDVAAGASLYGPGTTVVRDPLWPAHTDDLVRRMMRADERPVRRANERAEGQNRSPTLPSPPPAIPLPPARPRDLFCGVVEGIKLRGTR</sequence>